<protein>
    <recommendedName>
        <fullName evidence="5">AAA+ ATPase domain-containing protein</fullName>
    </recommendedName>
</protein>
<sequence>MPPNGTGVAITNPLVLYRSLIATQQIRPDPGQHRLALHLQKLYDQLIDYEPSIDYSKRLGQLTRAVNAGQDVPPPPSTATAELGSFDRSWIWKTLVNQKEQRDSRALTRVLTDHDQAMTLQSPKGLMLHGEVGTGKSMLIDLFQECLPNRKKKRWHFDTFMLHTISRLEQLRKSRSLTRSADGQDEYSLLLVARDLIETSPILFLDEFQFPDRVASKILSNLMTSFFQLGGVLIATSNRMPDELAKAAGVEFARPAPGGAFSKLGWVNRVAGFRAKNDGAGQKGEFFQFLELLKARCEIWEMEGKKDYRKLEIEEDGGVRASKAASDAVSIASAGLPSGTANESTPEDVVSTDDVTLPKNYLIQPSTVEEMTEFAESFNALIERATSQAYPIPWEPATLTVYGRRVDIPAQHNGVAFFTFEELCGAVLGPADYVSLASSYHTFILTDVPVLTFLRKHEARRMITLLDALYEARCRLLITASAGPDDIFFPAPKGADGTEELVDDAVYPETYSEIHQDLTSPFRPNVSSYGTNTRAMPDDALEDDPPNRARRMAGLSESDYGDEEARTRASMAAEDSKKPNFANLRGLTGEDEVFAVKRAQSRIWEMCSARWWSRSAASPSNAGDVASQGWWRPLSKESRHWERPSTSPESATQSATALRDKARAPVPPNTAILPETDVRLVADSLPVEREKPTRPAKPYQTSAPGVPKDNDVFSDEEMDKMFRHGASPFRTTADPPPKFSEVHAWGVTSWGKKAGAWGKGPEGLKERKKGGEGLGVGEGEAGKKVEEKFAEEIRDDEREERGKSAGEAQASAKTSKGDGVPWTPS</sequence>
<gene>
    <name evidence="6" type="ORF">E8E13_009731</name>
</gene>
<dbReference type="GO" id="GO:0005739">
    <property type="term" value="C:mitochondrion"/>
    <property type="evidence" value="ECO:0007669"/>
    <property type="project" value="TreeGrafter"/>
</dbReference>
<keyword evidence="2" id="KW-0547">Nucleotide-binding</keyword>
<feature type="compositionally biased region" description="Basic and acidic residues" evidence="4">
    <location>
        <begin position="676"/>
        <end position="693"/>
    </location>
</feature>
<dbReference type="InterPro" id="IPR005654">
    <property type="entry name" value="ATPase_AFG1-like"/>
</dbReference>
<feature type="region of interest" description="Disordered" evidence="4">
    <location>
        <begin position="522"/>
        <end position="577"/>
    </location>
</feature>
<name>A0A9P4TLA6_CURKU</name>
<organism evidence="6 7">
    <name type="scientific">Curvularia kusanoi</name>
    <name type="common">Cochliobolus kusanoi</name>
    <dbReference type="NCBI Taxonomy" id="90978"/>
    <lineage>
        <taxon>Eukaryota</taxon>
        <taxon>Fungi</taxon>
        <taxon>Dikarya</taxon>
        <taxon>Ascomycota</taxon>
        <taxon>Pezizomycotina</taxon>
        <taxon>Dothideomycetes</taxon>
        <taxon>Pleosporomycetidae</taxon>
        <taxon>Pleosporales</taxon>
        <taxon>Pleosporineae</taxon>
        <taxon>Pleosporaceae</taxon>
        <taxon>Curvularia</taxon>
    </lineage>
</organism>
<dbReference type="GO" id="GO:0016887">
    <property type="term" value="F:ATP hydrolysis activity"/>
    <property type="evidence" value="ECO:0007669"/>
    <property type="project" value="InterPro"/>
</dbReference>
<feature type="compositionally biased region" description="Polar residues" evidence="4">
    <location>
        <begin position="525"/>
        <end position="534"/>
    </location>
</feature>
<dbReference type="CDD" id="cd00009">
    <property type="entry name" value="AAA"/>
    <property type="match status" value="1"/>
</dbReference>
<comment type="similarity">
    <text evidence="1">Belongs to the AFG1 ATPase family.</text>
</comment>
<evidence type="ECO:0000313" key="7">
    <source>
        <dbReference type="Proteomes" id="UP000801428"/>
    </source>
</evidence>
<dbReference type="GO" id="GO:0005524">
    <property type="term" value="F:ATP binding"/>
    <property type="evidence" value="ECO:0007669"/>
    <property type="project" value="UniProtKB-KW"/>
</dbReference>
<dbReference type="Proteomes" id="UP000801428">
    <property type="component" value="Unassembled WGS sequence"/>
</dbReference>
<keyword evidence="7" id="KW-1185">Reference proteome</keyword>
<comment type="caution">
    <text evidence="6">The sequence shown here is derived from an EMBL/GenBank/DDBJ whole genome shotgun (WGS) entry which is preliminary data.</text>
</comment>
<dbReference type="NCBIfam" id="NF040713">
    <property type="entry name" value="ZapE"/>
    <property type="match status" value="1"/>
</dbReference>
<proteinExistence type="inferred from homology"/>
<accession>A0A9P4TLA6</accession>
<keyword evidence="3" id="KW-0067">ATP-binding</keyword>
<dbReference type="AlphaFoldDB" id="A0A9P4TLA6"/>
<feature type="compositionally biased region" description="Basic and acidic residues" evidence="4">
    <location>
        <begin position="762"/>
        <end position="771"/>
    </location>
</feature>
<dbReference type="PANTHER" id="PTHR12169:SF2">
    <property type="entry name" value="AFG1P"/>
    <property type="match status" value="1"/>
</dbReference>
<feature type="region of interest" description="Disordered" evidence="4">
    <location>
        <begin position="751"/>
        <end position="825"/>
    </location>
</feature>
<dbReference type="InterPro" id="IPR027417">
    <property type="entry name" value="P-loop_NTPase"/>
</dbReference>
<dbReference type="SMART" id="SM00382">
    <property type="entry name" value="AAA"/>
    <property type="match status" value="1"/>
</dbReference>
<evidence type="ECO:0000313" key="6">
    <source>
        <dbReference type="EMBL" id="KAF3007723.1"/>
    </source>
</evidence>
<evidence type="ECO:0000256" key="2">
    <source>
        <dbReference type="ARBA" id="ARBA00022741"/>
    </source>
</evidence>
<feature type="compositionally biased region" description="Polar residues" evidence="4">
    <location>
        <begin position="644"/>
        <end position="656"/>
    </location>
</feature>
<evidence type="ECO:0000259" key="5">
    <source>
        <dbReference type="SMART" id="SM00382"/>
    </source>
</evidence>
<dbReference type="EMBL" id="SWKU01000004">
    <property type="protein sequence ID" value="KAF3007723.1"/>
    <property type="molecule type" value="Genomic_DNA"/>
</dbReference>
<evidence type="ECO:0000256" key="1">
    <source>
        <dbReference type="ARBA" id="ARBA00010322"/>
    </source>
</evidence>
<dbReference type="SUPFAM" id="SSF52540">
    <property type="entry name" value="P-loop containing nucleoside triphosphate hydrolases"/>
    <property type="match status" value="1"/>
</dbReference>
<evidence type="ECO:0000256" key="4">
    <source>
        <dbReference type="SAM" id="MobiDB-lite"/>
    </source>
</evidence>
<dbReference type="InterPro" id="IPR003593">
    <property type="entry name" value="AAA+_ATPase"/>
</dbReference>
<feature type="region of interest" description="Disordered" evidence="4">
    <location>
        <begin position="636"/>
        <end position="713"/>
    </location>
</feature>
<dbReference type="Pfam" id="PF03969">
    <property type="entry name" value="AFG1_ATPase"/>
    <property type="match status" value="2"/>
</dbReference>
<reference evidence="6" key="1">
    <citation type="submission" date="2019-04" db="EMBL/GenBank/DDBJ databases">
        <title>Sequencing of skin fungus with MAO and IRED activity.</title>
        <authorList>
            <person name="Marsaioli A.J."/>
            <person name="Bonatto J.M.C."/>
            <person name="Reis Junior O."/>
        </authorList>
    </citation>
    <scope>NUCLEOTIDE SEQUENCE</scope>
    <source>
        <strain evidence="6">30M1</strain>
    </source>
</reference>
<dbReference type="Gene3D" id="3.40.50.300">
    <property type="entry name" value="P-loop containing nucleotide triphosphate hydrolases"/>
    <property type="match status" value="1"/>
</dbReference>
<feature type="domain" description="AAA+ ATPase" evidence="5">
    <location>
        <begin position="122"/>
        <end position="258"/>
    </location>
</feature>
<feature type="compositionally biased region" description="Basic and acidic residues" evidence="4">
    <location>
        <begin position="780"/>
        <end position="804"/>
    </location>
</feature>
<evidence type="ECO:0000256" key="3">
    <source>
        <dbReference type="ARBA" id="ARBA00022840"/>
    </source>
</evidence>
<dbReference type="OrthoDB" id="548867at2759"/>
<dbReference type="PANTHER" id="PTHR12169">
    <property type="entry name" value="ATPASE N2B"/>
    <property type="match status" value="1"/>
</dbReference>